<evidence type="ECO:0000256" key="1">
    <source>
        <dbReference type="ARBA" id="ARBA00022737"/>
    </source>
</evidence>
<proteinExistence type="predicted"/>
<keyword evidence="4" id="KW-1185">Reference proteome</keyword>
<comment type="caution">
    <text evidence="3">The sequence shown here is derived from an EMBL/GenBank/DDBJ whole genome shotgun (WGS) entry which is preliminary data.</text>
</comment>
<dbReference type="AlphaFoldDB" id="A0A1R2BTY3"/>
<dbReference type="Gene3D" id="2.20.110.10">
    <property type="entry name" value="Histone H3 K4-specific methyltransferase SET7/9 N-terminal domain"/>
    <property type="match status" value="5"/>
</dbReference>
<accession>A0A1R2BTY3</accession>
<keyword evidence="2" id="KW-0175">Coiled coil</keyword>
<keyword evidence="1" id="KW-0677">Repeat</keyword>
<dbReference type="SMART" id="SM00698">
    <property type="entry name" value="MORN"/>
    <property type="match status" value="11"/>
</dbReference>
<dbReference type="EMBL" id="MPUH01000433">
    <property type="protein sequence ID" value="OMJ80214.1"/>
    <property type="molecule type" value="Genomic_DNA"/>
</dbReference>
<dbReference type="Pfam" id="PF02493">
    <property type="entry name" value="MORN"/>
    <property type="match status" value="11"/>
</dbReference>
<dbReference type="PANTHER" id="PTHR23084">
    <property type="entry name" value="PHOSPHATIDYLINOSITOL-4-PHOSPHATE 5-KINASE RELATED"/>
    <property type="match status" value="1"/>
</dbReference>
<sequence length="560" mass="64339">MNSFSEKPSKGSNLDSKDTFKRLKNTNFWLLIEKVNPLEKQTIMDAYLSYPDDPDFHLNKLGGKIKFVKKPHALLDKSLYIGEAIDNKPNGLGYHMDINGNYYEGFFENGKFNGKGRLITTKGQIISGYWNSGSCSYGKIYNFQSKFYEGELKNLEPDGIGREVAEDYNYNGGFSMSKKHGEGKVVWKDGNWYEGEFYMGKIEGKGKYHWKDSEYEGSWKVNKMHGQGIQVWSDGSRYEGHMEKGLKHGYGVYKTENKVYSGFWKHGKEDGKGKLVENGEIIEGLWLNGKFLTSDTSSFISEDLHDSLRFKNLIVRKINFSDIKIPKKIAVKCANVLQIREKFGPLDWGIDEQISISENRWKKVLSGIYFGETTLNNIPHGRGIWLNSSQIYEGFFIQGERHGFGRLIDLCNEVYTGNWTRGIKQGFGVFIKPGAQYSGDWEENNFNGLGILITDEIDYEGEWRNNFQHGKGVLKHSDENVYKGEFSNGKIEGIGYLVYPNGNGFLAKWNDGECVEILKKFRKEKEIEEREEKCMEVDIENEMEEARQLEELKQLILILS</sequence>
<gene>
    <name evidence="3" type="ORF">SteCoe_19575</name>
</gene>
<protein>
    <recommendedName>
        <fullName evidence="5">MORN repeat-containing protein</fullName>
    </recommendedName>
</protein>
<dbReference type="InterPro" id="IPR003409">
    <property type="entry name" value="MORN"/>
</dbReference>
<organism evidence="3 4">
    <name type="scientific">Stentor coeruleus</name>
    <dbReference type="NCBI Taxonomy" id="5963"/>
    <lineage>
        <taxon>Eukaryota</taxon>
        <taxon>Sar</taxon>
        <taxon>Alveolata</taxon>
        <taxon>Ciliophora</taxon>
        <taxon>Postciliodesmatophora</taxon>
        <taxon>Heterotrichea</taxon>
        <taxon>Heterotrichida</taxon>
        <taxon>Stentoridae</taxon>
        <taxon>Stentor</taxon>
    </lineage>
</organism>
<dbReference type="OrthoDB" id="377104at2759"/>
<dbReference type="Proteomes" id="UP000187209">
    <property type="component" value="Unassembled WGS sequence"/>
</dbReference>
<feature type="coiled-coil region" evidence="2">
    <location>
        <begin position="518"/>
        <end position="552"/>
    </location>
</feature>
<evidence type="ECO:0000313" key="4">
    <source>
        <dbReference type="Proteomes" id="UP000187209"/>
    </source>
</evidence>
<dbReference type="PANTHER" id="PTHR23084:SF179">
    <property type="entry name" value="OS10G0565000 PROTEIN"/>
    <property type="match status" value="1"/>
</dbReference>
<dbReference type="SUPFAM" id="SSF82185">
    <property type="entry name" value="Histone H3 K4-specific methyltransferase SET7/9 N-terminal domain"/>
    <property type="match status" value="4"/>
</dbReference>
<evidence type="ECO:0000313" key="3">
    <source>
        <dbReference type="EMBL" id="OMJ80214.1"/>
    </source>
</evidence>
<evidence type="ECO:0008006" key="5">
    <source>
        <dbReference type="Google" id="ProtNLM"/>
    </source>
</evidence>
<reference evidence="3 4" key="1">
    <citation type="submission" date="2016-11" db="EMBL/GenBank/DDBJ databases">
        <title>The macronuclear genome of Stentor coeruleus: a giant cell with tiny introns.</title>
        <authorList>
            <person name="Slabodnick M."/>
            <person name="Ruby J.G."/>
            <person name="Reiff S.B."/>
            <person name="Swart E.C."/>
            <person name="Gosai S."/>
            <person name="Prabakaran S."/>
            <person name="Witkowska E."/>
            <person name="Larue G.E."/>
            <person name="Fisher S."/>
            <person name="Freeman R.M."/>
            <person name="Gunawardena J."/>
            <person name="Chu W."/>
            <person name="Stover N.A."/>
            <person name="Gregory B.D."/>
            <person name="Nowacki M."/>
            <person name="Derisi J."/>
            <person name="Roy S.W."/>
            <person name="Marshall W.F."/>
            <person name="Sood P."/>
        </authorList>
    </citation>
    <scope>NUCLEOTIDE SEQUENCE [LARGE SCALE GENOMIC DNA]</scope>
    <source>
        <strain evidence="3">WM001</strain>
    </source>
</reference>
<evidence type="ECO:0000256" key="2">
    <source>
        <dbReference type="SAM" id="Coils"/>
    </source>
</evidence>
<name>A0A1R2BTY3_9CILI</name>